<evidence type="ECO:0000313" key="2">
    <source>
        <dbReference type="EMBL" id="KAE8338810.1"/>
    </source>
</evidence>
<feature type="compositionally biased region" description="Basic and acidic residues" evidence="1">
    <location>
        <begin position="18"/>
        <end position="46"/>
    </location>
</feature>
<feature type="region of interest" description="Disordered" evidence="1">
    <location>
        <begin position="18"/>
        <end position="56"/>
    </location>
</feature>
<reference evidence="2" key="1">
    <citation type="submission" date="2019-04" db="EMBL/GenBank/DDBJ databases">
        <title>Friends and foes A comparative genomics study of 23 Aspergillus species from section Flavi.</title>
        <authorList>
            <consortium name="DOE Joint Genome Institute"/>
            <person name="Kjaerbolling I."/>
            <person name="Vesth T."/>
            <person name="Frisvad J.C."/>
            <person name="Nybo J.L."/>
            <person name="Theobald S."/>
            <person name="Kildgaard S."/>
            <person name="Isbrandt T."/>
            <person name="Kuo A."/>
            <person name="Sato A."/>
            <person name="Lyhne E.K."/>
            <person name="Kogle M.E."/>
            <person name="Wiebenga A."/>
            <person name="Kun R.S."/>
            <person name="Lubbers R.J."/>
            <person name="Makela M.R."/>
            <person name="Barry K."/>
            <person name="Chovatia M."/>
            <person name="Clum A."/>
            <person name="Daum C."/>
            <person name="Haridas S."/>
            <person name="He G."/>
            <person name="LaButti K."/>
            <person name="Lipzen A."/>
            <person name="Mondo S."/>
            <person name="Riley R."/>
            <person name="Salamov A."/>
            <person name="Simmons B.A."/>
            <person name="Magnuson J.K."/>
            <person name="Henrissat B."/>
            <person name="Mortensen U.H."/>
            <person name="Larsen T.O."/>
            <person name="Devries R.P."/>
            <person name="Grigoriev I.V."/>
            <person name="Machida M."/>
            <person name="Baker S.E."/>
            <person name="Andersen M.R."/>
        </authorList>
    </citation>
    <scope>NUCLEOTIDE SEQUENCE</scope>
    <source>
        <strain evidence="2">CBS 117612</strain>
    </source>
</reference>
<feature type="compositionally biased region" description="Polar residues" evidence="1">
    <location>
        <begin position="47"/>
        <end position="56"/>
    </location>
</feature>
<organism evidence="2">
    <name type="scientific">Aspergillus arachidicola</name>
    <dbReference type="NCBI Taxonomy" id="656916"/>
    <lineage>
        <taxon>Eukaryota</taxon>
        <taxon>Fungi</taxon>
        <taxon>Dikarya</taxon>
        <taxon>Ascomycota</taxon>
        <taxon>Pezizomycotina</taxon>
        <taxon>Eurotiomycetes</taxon>
        <taxon>Eurotiomycetidae</taxon>
        <taxon>Eurotiales</taxon>
        <taxon>Aspergillaceae</taxon>
        <taxon>Aspergillus</taxon>
        <taxon>Aspergillus subgen. Circumdati</taxon>
    </lineage>
</organism>
<dbReference type="OrthoDB" id="1932233at2759"/>
<protein>
    <submittedName>
        <fullName evidence="2">Uncharacterized protein</fullName>
    </submittedName>
</protein>
<dbReference type="EMBL" id="ML737163">
    <property type="protein sequence ID" value="KAE8338810.1"/>
    <property type="molecule type" value="Genomic_DNA"/>
</dbReference>
<dbReference type="AlphaFoldDB" id="A0A5N6Y517"/>
<gene>
    <name evidence="2" type="ORF">BDV24DRAFT_137355</name>
</gene>
<sequence length="56" mass="6671">MVRGTAREDTLAVLNGRRPWDRGKMMGEEKAKRVDWEEDRKKERPRQSQSGWNHTC</sequence>
<evidence type="ECO:0000256" key="1">
    <source>
        <dbReference type="SAM" id="MobiDB-lite"/>
    </source>
</evidence>
<accession>A0A5N6Y517</accession>
<name>A0A5N6Y517_9EURO</name>
<dbReference type="Proteomes" id="UP000325558">
    <property type="component" value="Unassembled WGS sequence"/>
</dbReference>
<feature type="non-terminal residue" evidence="2">
    <location>
        <position position="56"/>
    </location>
</feature>
<proteinExistence type="predicted"/>